<gene>
    <name evidence="1" type="ORF">OnM2_064078</name>
</gene>
<evidence type="ECO:0000313" key="2">
    <source>
        <dbReference type="Proteomes" id="UP000286134"/>
    </source>
</evidence>
<dbReference type="AlphaFoldDB" id="A0A420HN95"/>
<name>A0A420HN95_9PEZI</name>
<sequence>MAGKRVRSYESCEIPFNQSHVDKKSKMSTHTITSTHSNYEEKLINSGIYHYGFLIPTVTRTPIHTSLNETDQRVLIPSSSIEPNEYQFEKLQNVNQVAETEVDL</sequence>
<dbReference type="OrthoDB" id="5403634at2759"/>
<evidence type="ECO:0000313" key="1">
    <source>
        <dbReference type="EMBL" id="RKF58886.1"/>
    </source>
</evidence>
<dbReference type="EMBL" id="MCFK01006472">
    <property type="protein sequence ID" value="RKF58886.1"/>
    <property type="molecule type" value="Genomic_DNA"/>
</dbReference>
<reference evidence="1 2" key="1">
    <citation type="journal article" date="2018" name="BMC Genomics">
        <title>Comparative genome analyses reveal sequence features reflecting distinct modes of host-adaptation between dicot and monocot powdery mildew.</title>
        <authorList>
            <person name="Wu Y."/>
            <person name="Ma X."/>
            <person name="Pan Z."/>
            <person name="Kale S.D."/>
            <person name="Song Y."/>
            <person name="King H."/>
            <person name="Zhang Q."/>
            <person name="Presley C."/>
            <person name="Deng X."/>
            <person name="Wei C.I."/>
            <person name="Xiao S."/>
        </authorList>
    </citation>
    <scope>NUCLEOTIDE SEQUENCE [LARGE SCALE GENOMIC DNA]</scope>
    <source>
        <strain evidence="1">UMSG2</strain>
    </source>
</reference>
<dbReference type="Proteomes" id="UP000286134">
    <property type="component" value="Unassembled WGS sequence"/>
</dbReference>
<proteinExistence type="predicted"/>
<organism evidence="1 2">
    <name type="scientific">Erysiphe neolycopersici</name>
    <dbReference type="NCBI Taxonomy" id="212602"/>
    <lineage>
        <taxon>Eukaryota</taxon>
        <taxon>Fungi</taxon>
        <taxon>Dikarya</taxon>
        <taxon>Ascomycota</taxon>
        <taxon>Pezizomycotina</taxon>
        <taxon>Leotiomycetes</taxon>
        <taxon>Erysiphales</taxon>
        <taxon>Erysiphaceae</taxon>
        <taxon>Erysiphe</taxon>
    </lineage>
</organism>
<protein>
    <submittedName>
        <fullName evidence="1">Uncharacterized protein</fullName>
    </submittedName>
</protein>
<keyword evidence="2" id="KW-1185">Reference proteome</keyword>
<comment type="caution">
    <text evidence="1">The sequence shown here is derived from an EMBL/GenBank/DDBJ whole genome shotgun (WGS) entry which is preliminary data.</text>
</comment>
<accession>A0A420HN95</accession>